<evidence type="ECO:0000313" key="2">
    <source>
        <dbReference type="EMBL" id="VDP61396.1"/>
    </source>
</evidence>
<accession>A0A183KMS4</accession>
<dbReference type="EMBL" id="UZAK01038563">
    <property type="protein sequence ID" value="VDP61396.1"/>
    <property type="molecule type" value="Genomic_DNA"/>
</dbReference>
<evidence type="ECO:0000313" key="3">
    <source>
        <dbReference type="Proteomes" id="UP000279833"/>
    </source>
</evidence>
<organism evidence="4">
    <name type="scientific">Schistosoma curassoni</name>
    <dbReference type="NCBI Taxonomy" id="6186"/>
    <lineage>
        <taxon>Eukaryota</taxon>
        <taxon>Metazoa</taxon>
        <taxon>Spiralia</taxon>
        <taxon>Lophotrochozoa</taxon>
        <taxon>Platyhelminthes</taxon>
        <taxon>Trematoda</taxon>
        <taxon>Digenea</taxon>
        <taxon>Strigeidida</taxon>
        <taxon>Schistosomatoidea</taxon>
        <taxon>Schistosomatidae</taxon>
        <taxon>Schistosoma</taxon>
    </lineage>
</organism>
<evidence type="ECO:0000313" key="4">
    <source>
        <dbReference type="WBParaSite" id="SCUD_0001635201-mRNA-1"/>
    </source>
</evidence>
<keyword evidence="3" id="KW-1185">Reference proteome</keyword>
<feature type="transmembrane region" description="Helical" evidence="1">
    <location>
        <begin position="28"/>
        <end position="51"/>
    </location>
</feature>
<keyword evidence="1" id="KW-1133">Transmembrane helix</keyword>
<evidence type="ECO:0000256" key="1">
    <source>
        <dbReference type="SAM" id="Phobius"/>
    </source>
</evidence>
<sequence length="83" mass="10015">MEKRTQQQQHRYLSRQKSNICWLSTKELFLWIDLINNNIVIIILLSLKIIYDLYSSLLVDNNHLNQYCISSFSYQLSLRRANH</sequence>
<dbReference type="WBParaSite" id="SCUD_0001635201-mRNA-1">
    <property type="protein sequence ID" value="SCUD_0001635201-mRNA-1"/>
    <property type="gene ID" value="SCUD_0001635201"/>
</dbReference>
<proteinExistence type="predicted"/>
<keyword evidence="1" id="KW-0472">Membrane</keyword>
<dbReference type="AlphaFoldDB" id="A0A183KMS4"/>
<reference evidence="2 3" key="2">
    <citation type="submission" date="2018-11" db="EMBL/GenBank/DDBJ databases">
        <authorList>
            <consortium name="Pathogen Informatics"/>
        </authorList>
    </citation>
    <scope>NUCLEOTIDE SEQUENCE [LARGE SCALE GENOMIC DNA]</scope>
    <source>
        <strain evidence="2">Dakar</strain>
        <strain evidence="3">Dakar, Senegal</strain>
    </source>
</reference>
<dbReference type="Proteomes" id="UP000279833">
    <property type="component" value="Unassembled WGS sequence"/>
</dbReference>
<keyword evidence="1" id="KW-0812">Transmembrane</keyword>
<gene>
    <name evidence="2" type="ORF">SCUD_LOCUS16349</name>
</gene>
<protein>
    <submittedName>
        <fullName evidence="2 4">Uncharacterized protein</fullName>
    </submittedName>
</protein>
<reference evidence="4" key="1">
    <citation type="submission" date="2016-06" db="UniProtKB">
        <authorList>
            <consortium name="WormBaseParasite"/>
        </authorList>
    </citation>
    <scope>IDENTIFICATION</scope>
</reference>
<name>A0A183KMS4_9TREM</name>